<evidence type="ECO:0000256" key="1">
    <source>
        <dbReference type="ARBA" id="ARBA00004191"/>
    </source>
</evidence>
<keyword evidence="4 6" id="KW-0732">Signal</keyword>
<evidence type="ECO:0008006" key="9">
    <source>
        <dbReference type="Google" id="ProtNLM"/>
    </source>
</evidence>
<evidence type="ECO:0000256" key="6">
    <source>
        <dbReference type="SAM" id="SignalP"/>
    </source>
</evidence>
<dbReference type="PROSITE" id="PS51257">
    <property type="entry name" value="PROKAR_LIPOPROTEIN"/>
    <property type="match status" value="1"/>
</dbReference>
<dbReference type="RefSeq" id="WP_236892990.1">
    <property type="nucleotide sequence ID" value="NZ_AP024488.1"/>
</dbReference>
<dbReference type="PANTHER" id="PTHR31018">
    <property type="entry name" value="SPORULATION-SPECIFIC PROTEIN-RELATED"/>
    <property type="match status" value="1"/>
</dbReference>
<dbReference type="InterPro" id="IPR051648">
    <property type="entry name" value="CWI-Assembly_Regulator"/>
</dbReference>
<protein>
    <recommendedName>
        <fullName evidence="9">Receptor L-domain domain-containing protein</fullName>
    </recommendedName>
</protein>
<feature type="chain" id="PRO_5045667579" description="Receptor L-domain domain-containing protein" evidence="6">
    <location>
        <begin position="24"/>
        <end position="290"/>
    </location>
</feature>
<evidence type="ECO:0000313" key="8">
    <source>
        <dbReference type="Proteomes" id="UP001320148"/>
    </source>
</evidence>
<keyword evidence="2" id="KW-0134">Cell wall</keyword>
<reference evidence="7 8" key="1">
    <citation type="submission" date="2021-02" db="EMBL/GenBank/DDBJ databases">
        <title>Complete genome of Desulfoluna sp. strain ASN36.</title>
        <authorList>
            <person name="Takahashi A."/>
            <person name="Kojima H."/>
            <person name="Fukui M."/>
        </authorList>
    </citation>
    <scope>NUCLEOTIDE SEQUENCE [LARGE SCALE GENOMIC DNA]</scope>
    <source>
        <strain evidence="7 8">ASN36</strain>
    </source>
</reference>
<sequence length="290" mass="31277">MKLAHVLAIGVLALITGCVATQAPVSTAPPVTFEDGSPAVEAPRGLTLGAPLRSQAYFDRFTLYNGDLKIGYHLGTTKKMGMNNLKVINGNLNLELDTVTYRLFFPKLEKVTGNIIVTCPPFSSFAPAVNMLESLDFSSLKEVGGNIVFQGIPEYNGAKINKNRSALDKALIQISDVGFDNAAFGNLKSVGGNILFEHNAAFSAIRMPLLETVGGRLSVTSSSRLTYLDLRSLKKVGDEIRISNNEALESTDLTTLKEVASMDVADNNFVNDRPMDLKMNSSLRASVSNL</sequence>
<feature type="signal peptide" evidence="6">
    <location>
        <begin position="1"/>
        <end position="23"/>
    </location>
</feature>
<evidence type="ECO:0000256" key="2">
    <source>
        <dbReference type="ARBA" id="ARBA00022512"/>
    </source>
</evidence>
<evidence type="ECO:0000256" key="3">
    <source>
        <dbReference type="ARBA" id="ARBA00022525"/>
    </source>
</evidence>
<gene>
    <name evidence="7" type="ORF">DSLASN_23330</name>
</gene>
<evidence type="ECO:0000256" key="5">
    <source>
        <dbReference type="ARBA" id="ARBA00023180"/>
    </source>
</evidence>
<organism evidence="7 8">
    <name type="scientific">Desulfoluna limicola</name>
    <dbReference type="NCBI Taxonomy" id="2810562"/>
    <lineage>
        <taxon>Bacteria</taxon>
        <taxon>Pseudomonadati</taxon>
        <taxon>Thermodesulfobacteriota</taxon>
        <taxon>Desulfobacteria</taxon>
        <taxon>Desulfobacterales</taxon>
        <taxon>Desulfolunaceae</taxon>
        <taxon>Desulfoluna</taxon>
    </lineage>
</organism>
<evidence type="ECO:0000313" key="7">
    <source>
        <dbReference type="EMBL" id="BCS96701.1"/>
    </source>
</evidence>
<name>A0ABM7PGK8_9BACT</name>
<accession>A0ABM7PGK8</accession>
<keyword evidence="5" id="KW-0325">Glycoprotein</keyword>
<keyword evidence="8" id="KW-1185">Reference proteome</keyword>
<dbReference type="InterPro" id="IPR036941">
    <property type="entry name" value="Rcpt_L-dom_sf"/>
</dbReference>
<dbReference type="Proteomes" id="UP001320148">
    <property type="component" value="Chromosome"/>
</dbReference>
<dbReference type="SUPFAM" id="SSF52058">
    <property type="entry name" value="L domain-like"/>
    <property type="match status" value="2"/>
</dbReference>
<keyword evidence="3" id="KW-0964">Secreted</keyword>
<evidence type="ECO:0000256" key="4">
    <source>
        <dbReference type="ARBA" id="ARBA00022729"/>
    </source>
</evidence>
<dbReference type="PANTHER" id="PTHR31018:SF3">
    <property type="entry name" value="RECEPTOR PROTEIN-TYROSINE KINASE"/>
    <property type="match status" value="1"/>
</dbReference>
<proteinExistence type="predicted"/>
<dbReference type="EMBL" id="AP024488">
    <property type="protein sequence ID" value="BCS96701.1"/>
    <property type="molecule type" value="Genomic_DNA"/>
</dbReference>
<comment type="subcellular location">
    <subcellularLocation>
        <location evidence="1">Secreted</location>
        <location evidence="1">Cell wall</location>
    </subcellularLocation>
</comment>
<dbReference type="Gene3D" id="3.80.20.20">
    <property type="entry name" value="Receptor L-domain"/>
    <property type="match status" value="2"/>
</dbReference>